<dbReference type="AlphaFoldDB" id="S5VF43"/>
<reference evidence="3" key="3">
    <citation type="submission" date="2015-08" db="EMBL/GenBank/DDBJ databases">
        <authorList>
            <person name="Weber T."/>
            <person name="Iftime D."/>
        </authorList>
    </citation>
    <scope>NUCLEOTIDE SEQUENCE</scope>
    <source>
        <strain evidence="3">Tu 365</strain>
    </source>
</reference>
<dbReference type="EMBL" id="CP006259">
    <property type="protein sequence ID" value="AGS73834.1"/>
    <property type="molecule type" value="Genomic_DNA"/>
</dbReference>
<dbReference type="HOGENOM" id="CLU_1320268_0_0_11"/>
<evidence type="ECO:0000313" key="4">
    <source>
        <dbReference type="Proteomes" id="UP000015423"/>
    </source>
</evidence>
<gene>
    <name evidence="2" type="ORF">B446_00080</name>
    <name evidence="3" type="ORF">B446_35210</name>
</gene>
<name>S5VF43_STRC3</name>
<keyword evidence="1" id="KW-1133">Transmembrane helix</keyword>
<dbReference type="PATRIC" id="fig|1214242.5.peg.15"/>
<evidence type="ECO:0000313" key="2">
    <source>
        <dbReference type="EMBL" id="AGS66860.1"/>
    </source>
</evidence>
<keyword evidence="4" id="KW-1185">Reference proteome</keyword>
<accession>S5VF43</accession>
<proteinExistence type="predicted"/>
<keyword evidence="1" id="KW-0812">Transmembrane</keyword>
<protein>
    <submittedName>
        <fullName evidence="3">Uncharacterized protein</fullName>
    </submittedName>
</protein>
<evidence type="ECO:0000256" key="1">
    <source>
        <dbReference type="SAM" id="Phobius"/>
    </source>
</evidence>
<feature type="transmembrane region" description="Helical" evidence="1">
    <location>
        <begin position="132"/>
        <end position="153"/>
    </location>
</feature>
<feature type="transmembrane region" description="Helical" evidence="1">
    <location>
        <begin position="50"/>
        <end position="79"/>
    </location>
</feature>
<sequence length="208" mass="23214">MAGAYFALRYWPWMPPTHWPLLAFAQRRTQGLRSRRGPRRIVSGVEIGSAIGLGVGMAVMLAFGWAPGIAAGAVVAALFDWFMEAKVGLDRTLSGNFNPEFFWAWTCSGPPRSPTWEPSCSHGWTTRVTTGLAFGGCFVLGFGFFLVPWLRYVTAMTLARKKLPWRLAAFLDWARKAGLMTISGVGFQFRHQDLQEWIVRKRPPSTSA</sequence>
<dbReference type="Proteomes" id="UP000015423">
    <property type="component" value="Chromosome"/>
</dbReference>
<organism evidence="3 4">
    <name type="scientific">Streptomyces collinus (strain DSM 40733 / Tue 365)</name>
    <dbReference type="NCBI Taxonomy" id="1214242"/>
    <lineage>
        <taxon>Bacteria</taxon>
        <taxon>Bacillati</taxon>
        <taxon>Actinomycetota</taxon>
        <taxon>Actinomycetes</taxon>
        <taxon>Kitasatosporales</taxon>
        <taxon>Streptomycetaceae</taxon>
        <taxon>Streptomyces</taxon>
    </lineage>
</organism>
<reference evidence="3 4" key="2">
    <citation type="journal article" date="2013" name="J. Biotechnol.">
        <title>Complete genome sequence of the kirromycin producer Streptomyces collinus Tu 365 consisting of a linear chromosome and two linear plasmids.</title>
        <authorList>
            <person name="Ruckert C."/>
            <person name="Szczepanowski R."/>
            <person name="Albersmeier A."/>
            <person name="Goesmann A."/>
            <person name="Iftime D."/>
            <person name="Musiol E.M."/>
            <person name="Blin K."/>
            <person name="Wohlleben W."/>
            <person name="Puhler A."/>
            <person name="Kalinowski J."/>
            <person name="Weber T."/>
        </authorList>
    </citation>
    <scope>NUCLEOTIDE SEQUENCE [LARGE SCALE GENOMIC DNA]</scope>
    <source>
        <strain evidence="4">DSM 40733 / Tue 365</strain>
        <strain evidence="3">Tu 365</strain>
    </source>
</reference>
<dbReference type="KEGG" id="sci:B446_00080"/>
<reference evidence="4" key="1">
    <citation type="submission" date="2012-10" db="EMBL/GenBank/DDBJ databases">
        <title>The complete genome sequence of Streptomyces collinus Tu 365.</title>
        <authorList>
            <person name="Ruckert C."/>
            <person name="Szczepanowski R."/>
            <person name="Goesmann A."/>
            <person name="Pross E.K."/>
            <person name="Musiol E.M."/>
            <person name="Blin K."/>
            <person name="Wohlleben W."/>
            <person name="Puhler A."/>
            <person name="Weber T."/>
            <person name="Kalinowski J."/>
        </authorList>
    </citation>
    <scope>NUCLEOTIDE SEQUENCE [LARGE SCALE GENOMIC DNA]</scope>
    <source>
        <strain evidence="4">DSM 40733 / Tue 365</strain>
    </source>
</reference>
<evidence type="ECO:0000313" key="3">
    <source>
        <dbReference type="EMBL" id="AGS73834.1"/>
    </source>
</evidence>
<keyword evidence="1" id="KW-0472">Membrane</keyword>
<dbReference type="EMBL" id="CP006259">
    <property type="protein sequence ID" value="AGS66860.1"/>
    <property type="molecule type" value="Genomic_DNA"/>
</dbReference>
<dbReference type="KEGG" id="sci:B446_35210"/>